<comment type="caution">
    <text evidence="1">The sequence shown here is derived from an EMBL/GenBank/DDBJ whole genome shotgun (WGS) entry which is preliminary data.</text>
</comment>
<accession>A0A540ME08</accession>
<name>A0A540ME08_MALBA</name>
<dbReference type="AlphaFoldDB" id="A0A540ME08"/>
<proteinExistence type="predicted"/>
<protein>
    <submittedName>
        <fullName evidence="1">Uncharacterized protein</fullName>
    </submittedName>
</protein>
<evidence type="ECO:0000313" key="1">
    <source>
        <dbReference type="EMBL" id="TQD96978.1"/>
    </source>
</evidence>
<dbReference type="EMBL" id="VIEB01000281">
    <property type="protein sequence ID" value="TQD96978.1"/>
    <property type="molecule type" value="Genomic_DNA"/>
</dbReference>
<organism evidence="1 2">
    <name type="scientific">Malus baccata</name>
    <name type="common">Siberian crab apple</name>
    <name type="synonym">Pyrus baccata</name>
    <dbReference type="NCBI Taxonomy" id="106549"/>
    <lineage>
        <taxon>Eukaryota</taxon>
        <taxon>Viridiplantae</taxon>
        <taxon>Streptophyta</taxon>
        <taxon>Embryophyta</taxon>
        <taxon>Tracheophyta</taxon>
        <taxon>Spermatophyta</taxon>
        <taxon>Magnoliopsida</taxon>
        <taxon>eudicotyledons</taxon>
        <taxon>Gunneridae</taxon>
        <taxon>Pentapetalae</taxon>
        <taxon>rosids</taxon>
        <taxon>fabids</taxon>
        <taxon>Rosales</taxon>
        <taxon>Rosaceae</taxon>
        <taxon>Amygdaloideae</taxon>
        <taxon>Maleae</taxon>
        <taxon>Malus</taxon>
    </lineage>
</organism>
<gene>
    <name evidence="1" type="ORF">C1H46_017377</name>
</gene>
<evidence type="ECO:0000313" key="2">
    <source>
        <dbReference type="Proteomes" id="UP000315295"/>
    </source>
</evidence>
<keyword evidence="2" id="KW-1185">Reference proteome</keyword>
<dbReference type="Proteomes" id="UP000315295">
    <property type="component" value="Unassembled WGS sequence"/>
</dbReference>
<sequence>MVSRLTSEKFTIDRFGESGHPVRVDSDMNVGSIIFSQAYQTYHKEFHVGMRFKLYFGKRLVKILVQKVSILYHHLTRIHRHHIGYFPTICVRLNAHFHCFTSEPYYCEYVVVKTFLADLFGAF</sequence>
<reference evidence="1 2" key="1">
    <citation type="journal article" date="2019" name="G3 (Bethesda)">
        <title>Sequencing of a Wild Apple (Malus baccata) Genome Unravels the Differences Between Cultivated and Wild Apple Species Regarding Disease Resistance and Cold Tolerance.</title>
        <authorList>
            <person name="Chen X."/>
        </authorList>
    </citation>
    <scope>NUCLEOTIDE SEQUENCE [LARGE SCALE GENOMIC DNA]</scope>
    <source>
        <strain evidence="2">cv. Shandingzi</strain>
        <tissue evidence="1">Leaves</tissue>
    </source>
</reference>